<protein>
    <submittedName>
        <fullName evidence="1">Uncharacterized protein</fullName>
    </submittedName>
</protein>
<proteinExistence type="predicted"/>
<dbReference type="EMBL" id="PVMZ01000003">
    <property type="protein sequence ID" value="PRX23694.1"/>
    <property type="molecule type" value="Genomic_DNA"/>
</dbReference>
<accession>A0A2T0KJJ9</accession>
<evidence type="ECO:0000313" key="1">
    <source>
        <dbReference type="EMBL" id="PRX23694.1"/>
    </source>
</evidence>
<dbReference type="Proteomes" id="UP000239415">
    <property type="component" value="Unassembled WGS sequence"/>
</dbReference>
<keyword evidence="2" id="KW-1185">Reference proteome</keyword>
<evidence type="ECO:0000313" key="2">
    <source>
        <dbReference type="Proteomes" id="UP000239415"/>
    </source>
</evidence>
<name>A0A2T0KJJ9_9ACTN</name>
<dbReference type="AlphaFoldDB" id="A0A2T0KJJ9"/>
<organism evidence="1 2">
    <name type="scientific">Actinoplanes italicus</name>
    <dbReference type="NCBI Taxonomy" id="113567"/>
    <lineage>
        <taxon>Bacteria</taxon>
        <taxon>Bacillati</taxon>
        <taxon>Actinomycetota</taxon>
        <taxon>Actinomycetes</taxon>
        <taxon>Micromonosporales</taxon>
        <taxon>Micromonosporaceae</taxon>
        <taxon>Actinoplanes</taxon>
    </lineage>
</organism>
<reference evidence="1 2" key="1">
    <citation type="submission" date="2018-03" db="EMBL/GenBank/DDBJ databases">
        <title>Genomic Encyclopedia of Archaeal and Bacterial Type Strains, Phase II (KMG-II): from individual species to whole genera.</title>
        <authorList>
            <person name="Goeker M."/>
        </authorList>
    </citation>
    <scope>NUCLEOTIDE SEQUENCE [LARGE SCALE GENOMIC DNA]</scope>
    <source>
        <strain evidence="1 2">DSM 43146</strain>
    </source>
</reference>
<sequence length="69" mass="7578">MPRPITELTDEQRRLLAVAVKSAKKARDTEDQAWTDAHAARVAGVPDTVLCEETGLSKSTLNRKYGPRG</sequence>
<gene>
    <name evidence="1" type="ORF">CLV67_103443</name>
</gene>
<comment type="caution">
    <text evidence="1">The sequence shown here is derived from an EMBL/GenBank/DDBJ whole genome shotgun (WGS) entry which is preliminary data.</text>
</comment>
<dbReference type="RefSeq" id="WP_203737055.1">
    <property type="nucleotide sequence ID" value="NZ_BOMO01000042.1"/>
</dbReference>